<gene>
    <name evidence="2" type="ORF">EHS25_006173</name>
</gene>
<dbReference type="EMBL" id="RSCD01000029">
    <property type="protein sequence ID" value="RSH81551.1"/>
    <property type="molecule type" value="Genomic_DNA"/>
</dbReference>
<name>A0A427XS02_9TREE</name>
<dbReference type="Proteomes" id="UP000279259">
    <property type="component" value="Unassembled WGS sequence"/>
</dbReference>
<evidence type="ECO:0000256" key="1">
    <source>
        <dbReference type="SAM" id="MobiDB-lite"/>
    </source>
</evidence>
<comment type="caution">
    <text evidence="2">The sequence shown here is derived from an EMBL/GenBank/DDBJ whole genome shotgun (WGS) entry which is preliminary data.</text>
</comment>
<organism evidence="2 3">
    <name type="scientific">Saitozyma podzolica</name>
    <dbReference type="NCBI Taxonomy" id="1890683"/>
    <lineage>
        <taxon>Eukaryota</taxon>
        <taxon>Fungi</taxon>
        <taxon>Dikarya</taxon>
        <taxon>Basidiomycota</taxon>
        <taxon>Agaricomycotina</taxon>
        <taxon>Tremellomycetes</taxon>
        <taxon>Tremellales</taxon>
        <taxon>Trimorphomycetaceae</taxon>
        <taxon>Saitozyma</taxon>
    </lineage>
</organism>
<protein>
    <submittedName>
        <fullName evidence="2">Uncharacterized protein</fullName>
    </submittedName>
</protein>
<dbReference type="AlphaFoldDB" id="A0A427XS02"/>
<feature type="compositionally biased region" description="Polar residues" evidence="1">
    <location>
        <begin position="426"/>
        <end position="442"/>
    </location>
</feature>
<sequence length="638" mass="68023">MPLFSNPFRRKNKQHQHQQQQQNDTSIALAPARPRSVYNSPSPPRVAERGTSLYLPNFSATVGDLPGQAANGRGYPYSYYNSHATGVNNSVSYLSPSPSHPNCHYDCDYDCDGAHYNHLYDADAGATGYYDHQLVPPSARCSAPLPLPPPRASSSVPFSRFGYAHQNNTALTFDSVIDLDADQEQDQDQEQGYVSHSHPHSVYSHFPQPPPRKGESGNNNNSKTPTSLRTRFGSFVDLTLSRTSKPPANATTRQRGKITSRSVLGLSLPKKMSVSTVHVNVEREELWSSPYEDEFDMPLPPVPPRSRLRAVAPPPIRAPGLEASTSLYHLPVDPPLHADDAPTPSLSSGSSSDHEGGESPELSRSPVVEVFTFGRKKRSSASAAGSGSGSGPFNPRDPQRVRDGAQPRGSQSGVYTPRTFPGASGSRPSISPTGVYTPTSFTLYPVQPEDVSAGPSRSASLSSSSSDASSAPRTPASPSLKWSSAMSAGIRRFSSNIVSPRDSTASASSTISYRNISAPMPTSAPATDSYFTAIPKAPAHTNSHTRTSSWNQPSMFPATGNLNARVAGTGAYPAGLGIGLSETAGRTSTPTSATPVPRARAMSAAGEGPKGRRKPVPKVDELEVEIAKLDVQEEAHAL</sequence>
<feature type="compositionally biased region" description="Polar residues" evidence="1">
    <location>
        <begin position="240"/>
        <end position="258"/>
    </location>
</feature>
<feature type="compositionally biased region" description="Low complexity" evidence="1">
    <location>
        <begin position="342"/>
        <end position="351"/>
    </location>
</feature>
<reference evidence="2 3" key="1">
    <citation type="submission" date="2018-11" db="EMBL/GenBank/DDBJ databases">
        <title>Genome sequence of Saitozyma podzolica DSM 27192.</title>
        <authorList>
            <person name="Aliyu H."/>
            <person name="Gorte O."/>
            <person name="Ochsenreither K."/>
        </authorList>
    </citation>
    <scope>NUCLEOTIDE SEQUENCE [LARGE SCALE GENOMIC DNA]</scope>
    <source>
        <strain evidence="2 3">DSM 27192</strain>
    </source>
</reference>
<accession>A0A427XS02</accession>
<feature type="region of interest" description="Disordered" evidence="1">
    <location>
        <begin position="327"/>
        <end position="484"/>
    </location>
</feature>
<feature type="compositionally biased region" description="Polar residues" evidence="1">
    <location>
        <begin position="584"/>
        <end position="594"/>
    </location>
</feature>
<feature type="compositionally biased region" description="Polar residues" evidence="1">
    <location>
        <begin position="216"/>
        <end position="229"/>
    </location>
</feature>
<feature type="compositionally biased region" description="Low complexity" evidence="1">
    <location>
        <begin position="190"/>
        <end position="205"/>
    </location>
</feature>
<evidence type="ECO:0000313" key="2">
    <source>
        <dbReference type="EMBL" id="RSH81551.1"/>
    </source>
</evidence>
<dbReference type="OrthoDB" id="2564844at2759"/>
<feature type="compositionally biased region" description="Low complexity" evidence="1">
    <location>
        <begin position="452"/>
        <end position="479"/>
    </location>
</feature>
<feature type="region of interest" description="Disordered" evidence="1">
    <location>
        <begin position="183"/>
        <end position="258"/>
    </location>
</feature>
<feature type="region of interest" description="Disordered" evidence="1">
    <location>
        <begin position="582"/>
        <end position="618"/>
    </location>
</feature>
<keyword evidence="3" id="KW-1185">Reference proteome</keyword>
<proteinExistence type="predicted"/>
<feature type="region of interest" description="Disordered" evidence="1">
    <location>
        <begin position="1"/>
        <end position="49"/>
    </location>
</feature>
<evidence type="ECO:0000313" key="3">
    <source>
        <dbReference type="Proteomes" id="UP000279259"/>
    </source>
</evidence>